<dbReference type="EMBL" id="SLXU01000011">
    <property type="protein sequence ID" value="TCP60237.1"/>
    <property type="molecule type" value="Genomic_DNA"/>
</dbReference>
<accession>A0A4R2RE14</accession>
<keyword evidence="3" id="KW-1185">Reference proteome</keyword>
<feature type="signal peptide" evidence="1">
    <location>
        <begin position="1"/>
        <end position="31"/>
    </location>
</feature>
<organism evidence="2 3">
    <name type="scientific">Rhodovulum bhavnagarense</name>
    <dbReference type="NCBI Taxonomy" id="992286"/>
    <lineage>
        <taxon>Bacteria</taxon>
        <taxon>Pseudomonadati</taxon>
        <taxon>Pseudomonadota</taxon>
        <taxon>Alphaproteobacteria</taxon>
        <taxon>Rhodobacterales</taxon>
        <taxon>Paracoccaceae</taxon>
        <taxon>Rhodovulum</taxon>
    </lineage>
</organism>
<reference evidence="2 3" key="1">
    <citation type="submission" date="2019-03" db="EMBL/GenBank/DDBJ databases">
        <title>Genomic Encyclopedia of Type Strains, Phase IV (KMG-IV): sequencing the most valuable type-strain genomes for metagenomic binning, comparative biology and taxonomic classification.</title>
        <authorList>
            <person name="Goeker M."/>
        </authorList>
    </citation>
    <scope>NUCLEOTIDE SEQUENCE [LARGE SCALE GENOMIC DNA]</scope>
    <source>
        <strain evidence="2 3">DSM 24766</strain>
    </source>
</reference>
<dbReference type="Proteomes" id="UP000295050">
    <property type="component" value="Unassembled WGS sequence"/>
</dbReference>
<dbReference type="Pfam" id="PF06082">
    <property type="entry name" value="YjbH"/>
    <property type="match status" value="1"/>
</dbReference>
<feature type="chain" id="PRO_5020634373" evidence="1">
    <location>
        <begin position="32"/>
        <end position="704"/>
    </location>
</feature>
<protein>
    <submittedName>
        <fullName evidence="2">Exopolysaccharide biosynthesis protein YbjH</fullName>
    </submittedName>
</protein>
<name>A0A4R2RE14_9RHOB</name>
<evidence type="ECO:0000313" key="3">
    <source>
        <dbReference type="Proteomes" id="UP000295050"/>
    </source>
</evidence>
<dbReference type="AlphaFoldDB" id="A0A4R2RE14"/>
<evidence type="ECO:0000256" key="1">
    <source>
        <dbReference type="SAM" id="SignalP"/>
    </source>
</evidence>
<dbReference type="RefSeq" id="WP_165910182.1">
    <property type="nucleotide sequence ID" value="NZ_SLXU01000011.1"/>
</dbReference>
<sequence length="704" mass="77695">MKPILPQWQDRLRCLLLASASVLCGAGAAAAQPQGTLNTYGLPGLIDMPSARAMDDADLSLTFFGNEDLRRNTLSFQLTPRLTGSFRYSYIAAYDPAQTEYFDRSFDLHFLLMEETEFWPGLAVGVRDFIGTGVYSGEYVVLSRMLGSRLSATAGLGWGRLGSHGDIGSPFGARPPRDVGRGGTLEIDQWFKGPVAPFGGLEWRPSEKWSLIAEYSSDGYTGEVQGGIYDHRTPLNFGVTYRPRPGWQVFAHVLNGDMVGVGGAIVLNPRRPVIEGSLDPAPMAVMPRPPGPRDTGWIVDAGRVASERQKLVSILESQGYDVQSVALDGGRARVRLTNRKYDYEPQAIGRVARLMALSLPPSVERFEIVPTVQGLPLSMVTIRRSDLEELEHAPAGYRFAYQRAGFDAAPMRGDGEVFVPGRYPRFSWGLGSYSALSLFDPENPIRADIGLQLQADYDLAPGAVLSGALRAKLVGNLDQATRLSNSVLPHVRSDFIEYDRQGGDLGVQYLTFEKFGKIGPDFYTRMTLGYLETMYGGISGEVLWKPVDQRLGLGLELNYARQRDFDKGLGFRDYDVLTGHASAYVDLWDDFTGQIDVGRYLAGDWGATLSINRSFDNGWQVGAYATLTDVPFDTFGEGSFDKGIRLTIPFSWVAGTSSRKTFGTTITPVTRDGGARLSVRNRLYGLVSEYHQNELSDEWGRFWR</sequence>
<dbReference type="SUPFAM" id="SSF56935">
    <property type="entry name" value="Porins"/>
    <property type="match status" value="1"/>
</dbReference>
<gene>
    <name evidence="2" type="ORF">EV663_11124</name>
</gene>
<comment type="caution">
    <text evidence="2">The sequence shown here is derived from an EMBL/GenBank/DDBJ whole genome shotgun (WGS) entry which is preliminary data.</text>
</comment>
<keyword evidence="1" id="KW-0732">Signal</keyword>
<dbReference type="InterPro" id="IPR010344">
    <property type="entry name" value="YbjH"/>
</dbReference>
<proteinExistence type="predicted"/>
<evidence type="ECO:0000313" key="2">
    <source>
        <dbReference type="EMBL" id="TCP60237.1"/>
    </source>
</evidence>